<gene>
    <name evidence="3" type="ORF">V5799_005494</name>
</gene>
<evidence type="ECO:0000256" key="2">
    <source>
        <dbReference type="SAM" id="Phobius"/>
    </source>
</evidence>
<evidence type="ECO:0008006" key="5">
    <source>
        <dbReference type="Google" id="ProtNLM"/>
    </source>
</evidence>
<evidence type="ECO:0000313" key="3">
    <source>
        <dbReference type="EMBL" id="KAK8767722.1"/>
    </source>
</evidence>
<comment type="caution">
    <text evidence="3">The sequence shown here is derived from an EMBL/GenBank/DDBJ whole genome shotgun (WGS) entry which is preliminary data.</text>
</comment>
<proteinExistence type="predicted"/>
<feature type="region of interest" description="Disordered" evidence="1">
    <location>
        <begin position="1"/>
        <end position="60"/>
    </location>
</feature>
<evidence type="ECO:0000256" key="1">
    <source>
        <dbReference type="SAM" id="MobiDB-lite"/>
    </source>
</evidence>
<organism evidence="3 4">
    <name type="scientific">Amblyomma americanum</name>
    <name type="common">Lone star tick</name>
    <dbReference type="NCBI Taxonomy" id="6943"/>
    <lineage>
        <taxon>Eukaryota</taxon>
        <taxon>Metazoa</taxon>
        <taxon>Ecdysozoa</taxon>
        <taxon>Arthropoda</taxon>
        <taxon>Chelicerata</taxon>
        <taxon>Arachnida</taxon>
        <taxon>Acari</taxon>
        <taxon>Parasitiformes</taxon>
        <taxon>Ixodida</taxon>
        <taxon>Ixodoidea</taxon>
        <taxon>Ixodidae</taxon>
        <taxon>Amblyomminae</taxon>
        <taxon>Amblyomma</taxon>
    </lineage>
</organism>
<reference evidence="3 4" key="1">
    <citation type="journal article" date="2023" name="Arcadia Sci">
        <title>De novo assembly of a long-read Amblyomma americanum tick genome.</title>
        <authorList>
            <person name="Chou S."/>
            <person name="Poskanzer K.E."/>
            <person name="Rollins M."/>
            <person name="Thuy-Boun P.S."/>
        </authorList>
    </citation>
    <scope>NUCLEOTIDE SEQUENCE [LARGE SCALE GENOMIC DNA]</scope>
    <source>
        <strain evidence="3">F_SG_1</strain>
        <tissue evidence="3">Salivary glands</tissue>
    </source>
</reference>
<protein>
    <recommendedName>
        <fullName evidence="5">Transmembrane protein</fullName>
    </recommendedName>
</protein>
<accession>A0AAQ4DZ32</accession>
<dbReference type="AlphaFoldDB" id="A0AAQ4DZ32"/>
<sequence length="180" mass="19401">MPWFKLPFKDGKSARPSRKASVPKASSGAKSARSSRRASLVKTSAGSKSPAAAAGVSAAHQRLQPLQAAPAPKPASPQLYWSEKTSELDFGRTSLQPFVSVYVCTLFLVTLLVFVWIITASEQAVHNDTTSAERHVAHRVDVGQPPTALPSSRAARRGPPEAYTQITLDFPEVNITTYDD</sequence>
<name>A0AAQ4DZ32_AMBAM</name>
<keyword evidence="2" id="KW-0812">Transmembrane</keyword>
<keyword evidence="2" id="KW-0472">Membrane</keyword>
<keyword evidence="2" id="KW-1133">Transmembrane helix</keyword>
<feature type="compositionally biased region" description="Low complexity" evidence="1">
    <location>
        <begin position="44"/>
        <end position="60"/>
    </location>
</feature>
<dbReference type="EMBL" id="JARKHS020025066">
    <property type="protein sequence ID" value="KAK8767722.1"/>
    <property type="molecule type" value="Genomic_DNA"/>
</dbReference>
<dbReference type="Proteomes" id="UP001321473">
    <property type="component" value="Unassembled WGS sequence"/>
</dbReference>
<feature type="transmembrane region" description="Helical" evidence="2">
    <location>
        <begin position="98"/>
        <end position="118"/>
    </location>
</feature>
<evidence type="ECO:0000313" key="4">
    <source>
        <dbReference type="Proteomes" id="UP001321473"/>
    </source>
</evidence>
<keyword evidence="4" id="KW-1185">Reference proteome</keyword>